<dbReference type="Gene3D" id="3.40.30.10">
    <property type="entry name" value="Glutaredoxin"/>
    <property type="match status" value="1"/>
</dbReference>
<evidence type="ECO:0000313" key="2">
    <source>
        <dbReference type="EMBL" id="VIO66245.1"/>
    </source>
</evidence>
<gene>
    <name evidence="2" type="primary">resA_1</name>
    <name evidence="2" type="ORF">CI1B_13640</name>
</gene>
<dbReference type="SUPFAM" id="SSF52833">
    <property type="entry name" value="Thioredoxin-like"/>
    <property type="match status" value="1"/>
</dbReference>
<accession>A0A508STI2</accession>
<organism evidence="2 3">
    <name type="scientific">Bradyrhizobium ivorense</name>
    <dbReference type="NCBI Taxonomy" id="2511166"/>
    <lineage>
        <taxon>Bacteria</taxon>
        <taxon>Pseudomonadati</taxon>
        <taxon>Pseudomonadota</taxon>
        <taxon>Alphaproteobacteria</taxon>
        <taxon>Hyphomicrobiales</taxon>
        <taxon>Nitrobacteraceae</taxon>
        <taxon>Bradyrhizobium</taxon>
    </lineage>
</organism>
<dbReference type="OrthoDB" id="9811352at2"/>
<dbReference type="PANTHER" id="PTHR42852:SF13">
    <property type="entry name" value="PROTEIN DIPZ"/>
    <property type="match status" value="1"/>
</dbReference>
<dbReference type="PROSITE" id="PS51352">
    <property type="entry name" value="THIOREDOXIN_2"/>
    <property type="match status" value="1"/>
</dbReference>
<dbReference type="InterPro" id="IPR050553">
    <property type="entry name" value="Thioredoxin_ResA/DsbE_sf"/>
</dbReference>
<dbReference type="EMBL" id="CAADFC020000004">
    <property type="protein sequence ID" value="VIO66245.1"/>
    <property type="molecule type" value="Genomic_DNA"/>
</dbReference>
<proteinExistence type="predicted"/>
<evidence type="ECO:0000313" key="3">
    <source>
        <dbReference type="Proteomes" id="UP000328092"/>
    </source>
</evidence>
<feature type="domain" description="Thioredoxin" evidence="1">
    <location>
        <begin position="1"/>
        <end position="151"/>
    </location>
</feature>
<evidence type="ECO:0000259" key="1">
    <source>
        <dbReference type="PROSITE" id="PS51352"/>
    </source>
</evidence>
<reference evidence="2" key="1">
    <citation type="submission" date="2019-02" db="EMBL/GenBank/DDBJ databases">
        <authorList>
            <person name="Pothier F.J."/>
        </authorList>
    </citation>
    <scope>NUCLEOTIDE SEQUENCE</scope>
    <source>
        <strain evidence="2">CI-1B</strain>
    </source>
</reference>
<name>A0A508STI2_9BRAD</name>
<protein>
    <submittedName>
        <fullName evidence="2">Thiol-disulfide oxidoreductase ResA</fullName>
    </submittedName>
</protein>
<dbReference type="InterPro" id="IPR036249">
    <property type="entry name" value="Thioredoxin-like_sf"/>
</dbReference>
<dbReference type="InterPro" id="IPR000866">
    <property type="entry name" value="AhpC/TSA"/>
</dbReference>
<keyword evidence="3" id="KW-1185">Reference proteome</keyword>
<dbReference type="RefSeq" id="WP_139857929.1">
    <property type="nucleotide sequence ID" value="NZ_CAADFC020000004.1"/>
</dbReference>
<dbReference type="Pfam" id="PF00578">
    <property type="entry name" value="AhpC-TSA"/>
    <property type="match status" value="1"/>
</dbReference>
<comment type="caution">
    <text evidence="2">The sequence shown here is derived from an EMBL/GenBank/DDBJ whole genome shotgun (WGS) entry which is preliminary data.</text>
</comment>
<dbReference type="PANTHER" id="PTHR42852">
    <property type="entry name" value="THIOL:DISULFIDE INTERCHANGE PROTEIN DSBE"/>
    <property type="match status" value="1"/>
</dbReference>
<sequence length="155" mass="16872">MTLAPELAVTRWFNAGEPLTLAALRGRPVLLHAFQMLCPGCVAHGTPQTQRAFELFKHSDLQVIGLHTVFEHHDAMTPVSLEAFIHEYRLTFPIGVDQPGEDTPIPVTMQRYGMQGTPTIILIGRNGNIVHHGFGQQSDMALGAIIAAELANTPG</sequence>
<dbReference type="GO" id="GO:0016491">
    <property type="term" value="F:oxidoreductase activity"/>
    <property type="evidence" value="ECO:0007669"/>
    <property type="project" value="InterPro"/>
</dbReference>
<dbReference type="AlphaFoldDB" id="A0A508STI2"/>
<dbReference type="InterPro" id="IPR013766">
    <property type="entry name" value="Thioredoxin_domain"/>
</dbReference>
<dbReference type="CDD" id="cd02966">
    <property type="entry name" value="TlpA_like_family"/>
    <property type="match status" value="1"/>
</dbReference>
<dbReference type="GO" id="GO:0016209">
    <property type="term" value="F:antioxidant activity"/>
    <property type="evidence" value="ECO:0007669"/>
    <property type="project" value="InterPro"/>
</dbReference>
<dbReference type="Proteomes" id="UP000328092">
    <property type="component" value="Unassembled WGS sequence"/>
</dbReference>